<comment type="caution">
    <text evidence="3">The sequence shown here is derived from an EMBL/GenBank/DDBJ whole genome shotgun (WGS) entry which is preliminary data.</text>
</comment>
<sequence>MQLDDMPLETVKDVTSYTRHLYDLASVDIAKAFSVKTRRYKQELELTAVDVRGTRPYNLTFSAMPASAMTFLQAADQAFFILTTHRSGVQSVVEVSLPRYQVLHVRHFQLSSTSSEPLNRIKAIVHQGFLWMVIGSTSSKVISVACMDPTKRTPVEVLQSIPVQVLGDLHIFSTKNDLHLVVGEAGQKDSTLYTLQGKYFDRVEHLHLPTQEVRLVTGFPHEGYYYLVFGMASEGESVMCRFDPLLVTLNVIQRLGDPALTHAQHFIDPLDRKLYLVTLPLGSSPRLYWWTHEQLQPWQVLESPSLDHTSYLSSIRLHNLQILLILAHRSRLTFYTDDPAGNYRPTHMAETSCDHITNLVGVRINAEYAVAFLCHGNNGTATFQTLSLILKQQDRAESRRSDGLLACLEEVELALDARREDIEFLNLTLTTDPILALNSSQTWEGPVSFLGGLNVAGHSSFTDTLSIRTSDDPTSSQSLAELATHTTRLQRKVEVLEQQSSRILYFTGNQTITAAVTTHNLTVNMAQFNTLKMHNLNGIPLPDYQHRFLLVGFNQVINATASFDSLVTETLSLLAPINGLQVTDLMRKSVQSQVVTGSHTYAMMTVGGISNPSSLDGSLIVNKINTSSIVRRDGGATTVFLGTKTFRSLDVLSTVNARLVDLQDLAGRIIYKDVRHQQTLTGSYSLAQLAVNGNVNVALINGVDLGHLDSVTVKTTGDFTIKGHITYMGSVTVRGDLKVGSVNDIPWSSYIDRSSTTLVTAHFKFLSATVTEEIVSDDINGLDLSEDVVLTDTNDVIQGRVTFLSDVLVTGEAGVLVGEGVMVNNIDISSLTSSSLPGFGGVLLVEEPVTFSRPLQASGNIVTTSLNGLLMEGIGDRYWRHSIAQEINQHLHITNAVFMDAVTAGSLNGKQMTDFLTFNTSQVLRGSYEFQGVVRVEGDLALGPGSTVNGVDVAALDASVLRVHGHQTVHSRLESATLITVGDLELAGRLNGIDYRTEYWRLDQTLRHDGKIVVAFGGLSHAARLRNAKAVHKVISELIAGHVSFLSKTIANRIAISGNLLVTQLNNMDVVAAARNLVLNGQDAIITSLAGLQFTAPLKVTWLNVTGKIDGVNLEDLLSRTLLKSGQQQVSGALVVTGAVHFANSLTLDIVNSRSFTAHLADVVFRNSTGVISGHKTFLASVNILGNFNPATVNGVRVRDLANLFLTRSSTQVIQTHYTFKSSITIQNLTSPVIDGVAMNDVLFVNREGSLTGTTTFTHKLTIYGDVTIPTSGPSCDLSQLSNQTLGSDGMLRVYSNVRVERLGLNGSVQSSAPLLVGAEQPIQLQRFLDSLVRKSESQTISGKVLFRQPTRIRKLGVDSINDVNILELYRLCVLKDERTTIKCDLEFMQPLKADRLMVKGSVEDPGRGMMVNNANLTKLDKDAVRLHGRSYVVDGTKTFASMLSVEDMKVDGTVGGIAVGDLVSMTKNEVLQDVTFLAPITVEGNLKVNGQVDGVDLSKVFATRVSLSRPQTVYGNCVFESIRVLGDLVVETINDVKISDLVLRTGGGQQVITGQKVLSGGLLVRGSMDAPIVNGVDILSLNRTVLRRDQNAVINTSVIFENIVVTNGDVVIGGSVGELNFHNLSQALLSFHSITSQQHSTILTLHAQIANVTARNIIEARNMFVSLDHLERLAFTDLGFHGDLAWATGSGITSPSLLAVTSCRCSCLCHRETRFYNVSADGVVVPESEVWPQSSTIYLSSSTLDLRIRLETSCVSGGAVTNIQVLDLGHIPARQPVEQEEALGLVADAGVFTVANYAYIVTAAAFYDGESAGSTKGTEITVLRYDTTNGYLSRVWREKSYLGAVDLDLTMIGDAWYLIVVSQRGQVSQLFRWNNHGEKFEIVDEFVNEGARSGGFLVWQGAEGEKHHLLTLTRHTASQHAAEDDQEDTVQLLVYKYEKLTGTFNGFESVDAPGVLEHLSVAVGPARYLLLLSRNTITVMEYYPLEGFRLHQEIHLLHPSHSMTVGVVAGEAYVYVSTSLPQGVQAFRVVTRGVNPYKL</sequence>
<dbReference type="Proteomes" id="UP001286313">
    <property type="component" value="Unassembled WGS sequence"/>
</dbReference>
<dbReference type="InterPro" id="IPR051666">
    <property type="entry name" value="SP_Capacitation_Regulator"/>
</dbReference>
<dbReference type="GO" id="GO:0005576">
    <property type="term" value="C:extracellular region"/>
    <property type="evidence" value="ECO:0007669"/>
    <property type="project" value="UniProtKB-SubCell"/>
</dbReference>
<evidence type="ECO:0000313" key="4">
    <source>
        <dbReference type="Proteomes" id="UP001286313"/>
    </source>
</evidence>
<keyword evidence="2" id="KW-0964">Secreted</keyword>
<organism evidence="3 4">
    <name type="scientific">Petrolisthes cinctipes</name>
    <name type="common">Flat porcelain crab</name>
    <dbReference type="NCBI Taxonomy" id="88211"/>
    <lineage>
        <taxon>Eukaryota</taxon>
        <taxon>Metazoa</taxon>
        <taxon>Ecdysozoa</taxon>
        <taxon>Arthropoda</taxon>
        <taxon>Crustacea</taxon>
        <taxon>Multicrustacea</taxon>
        <taxon>Malacostraca</taxon>
        <taxon>Eumalacostraca</taxon>
        <taxon>Eucarida</taxon>
        <taxon>Decapoda</taxon>
        <taxon>Pleocyemata</taxon>
        <taxon>Anomura</taxon>
        <taxon>Galatheoidea</taxon>
        <taxon>Porcellanidae</taxon>
        <taxon>Petrolisthes</taxon>
    </lineage>
</organism>
<protein>
    <submittedName>
        <fullName evidence="3">Uncharacterized protein</fullName>
    </submittedName>
</protein>
<dbReference type="PANTHER" id="PTHR22918">
    <property type="entry name" value="SEMINAL PLASMA PROTEIN"/>
    <property type="match status" value="1"/>
</dbReference>
<dbReference type="GO" id="GO:0009986">
    <property type="term" value="C:cell surface"/>
    <property type="evidence" value="ECO:0007669"/>
    <property type="project" value="TreeGrafter"/>
</dbReference>
<evidence type="ECO:0000256" key="2">
    <source>
        <dbReference type="ARBA" id="ARBA00022525"/>
    </source>
</evidence>
<accession>A0AAE1BRJ8</accession>
<name>A0AAE1BRJ8_PETCI</name>
<dbReference type="PANTHER" id="PTHR22918:SF6">
    <property type="entry name" value="EG:8D8.1 PROTEIN-RELATED"/>
    <property type="match status" value="1"/>
</dbReference>
<dbReference type="EMBL" id="JAWQEG010006332">
    <property type="protein sequence ID" value="KAK3855153.1"/>
    <property type="molecule type" value="Genomic_DNA"/>
</dbReference>
<proteinExistence type="predicted"/>
<dbReference type="GO" id="GO:0008201">
    <property type="term" value="F:heparin binding"/>
    <property type="evidence" value="ECO:0007669"/>
    <property type="project" value="TreeGrafter"/>
</dbReference>
<reference evidence="3" key="1">
    <citation type="submission" date="2023-10" db="EMBL/GenBank/DDBJ databases">
        <title>Genome assemblies of two species of porcelain crab, Petrolisthes cinctipes and Petrolisthes manimaculis (Anomura: Porcellanidae).</title>
        <authorList>
            <person name="Angst P."/>
        </authorList>
    </citation>
    <scope>NUCLEOTIDE SEQUENCE</scope>
    <source>
        <strain evidence="3">PB745_01</strain>
        <tissue evidence="3">Gill</tissue>
    </source>
</reference>
<gene>
    <name evidence="3" type="ORF">Pcinc_038424</name>
</gene>
<evidence type="ECO:0000256" key="1">
    <source>
        <dbReference type="ARBA" id="ARBA00004613"/>
    </source>
</evidence>
<comment type="subcellular location">
    <subcellularLocation>
        <location evidence="1">Secreted</location>
    </subcellularLocation>
</comment>
<keyword evidence="4" id="KW-1185">Reference proteome</keyword>
<evidence type="ECO:0000313" key="3">
    <source>
        <dbReference type="EMBL" id="KAK3855153.1"/>
    </source>
</evidence>